<gene>
    <name evidence="5" type="ORF">DSCOOX_05510</name>
</gene>
<dbReference type="PANTHER" id="PTHR38784:SF1">
    <property type="entry name" value="SUCROSE PHOSPHORYLASE"/>
    <property type="match status" value="1"/>
</dbReference>
<dbReference type="Proteomes" id="UP000422108">
    <property type="component" value="Chromosome"/>
</dbReference>
<dbReference type="Gene3D" id="3.90.400.10">
    <property type="entry name" value="Oligo-1,6-glucosidase, Domain 2"/>
    <property type="match status" value="1"/>
</dbReference>
<keyword evidence="6" id="KW-1185">Reference proteome</keyword>
<dbReference type="RefSeq" id="WP_155308834.1">
    <property type="nucleotide sequence ID" value="NZ_AP021879.1"/>
</dbReference>
<dbReference type="PANTHER" id="PTHR38784">
    <property type="entry name" value="SUCROSE PHOSPHORYLASE"/>
    <property type="match status" value="1"/>
</dbReference>
<dbReference type="InterPro" id="IPR017853">
    <property type="entry name" value="GH"/>
</dbReference>
<evidence type="ECO:0000256" key="1">
    <source>
        <dbReference type="ARBA" id="ARBA00022676"/>
    </source>
</evidence>
<evidence type="ECO:0000313" key="5">
    <source>
        <dbReference type="EMBL" id="BBO87371.1"/>
    </source>
</evidence>
<dbReference type="InterPro" id="IPR013780">
    <property type="entry name" value="Glyco_hydro_b"/>
</dbReference>
<reference evidence="5 6" key="1">
    <citation type="submission" date="2019-11" db="EMBL/GenBank/DDBJ databases">
        <title>Comparative genomics of hydrocarbon-degrading Desulfosarcina strains.</title>
        <authorList>
            <person name="Watanabe M."/>
            <person name="Kojima H."/>
            <person name="Fukui M."/>
        </authorList>
    </citation>
    <scope>NUCLEOTIDE SEQUENCE [LARGE SCALE GENOMIC DNA]</scope>
    <source>
        <strain evidence="6">oXyS1</strain>
    </source>
</reference>
<feature type="binding site" evidence="3">
    <location>
        <position position="90"/>
    </location>
    <ligand>
        <name>substrate</name>
    </ligand>
</feature>
<dbReference type="InterPro" id="IPR006047">
    <property type="entry name" value="GH13_cat_dom"/>
</dbReference>
<dbReference type="EMBL" id="AP021879">
    <property type="protein sequence ID" value="BBO87371.1"/>
    <property type="molecule type" value="Genomic_DNA"/>
</dbReference>
<dbReference type="CDD" id="cd11356">
    <property type="entry name" value="AmyAc_Sucrose_phosphorylase-like_1"/>
    <property type="match status" value="1"/>
</dbReference>
<dbReference type="InterPro" id="IPR033746">
    <property type="entry name" value="GGa_phosphorylase"/>
</dbReference>
<feature type="binding site" evidence="3">
    <location>
        <position position="128"/>
    </location>
    <ligand>
        <name>substrate</name>
    </ligand>
</feature>
<dbReference type="GO" id="GO:0005975">
    <property type="term" value="P:carbohydrate metabolic process"/>
    <property type="evidence" value="ECO:0007669"/>
    <property type="project" value="InterPro"/>
</dbReference>
<name>A0A5K8A4G2_9BACT</name>
<dbReference type="GO" id="GO:0016757">
    <property type="term" value="F:glycosyltransferase activity"/>
    <property type="evidence" value="ECO:0007669"/>
    <property type="project" value="UniProtKB-KW"/>
</dbReference>
<keyword evidence="1" id="KW-0328">Glycosyltransferase</keyword>
<feature type="binding site" evidence="3">
    <location>
        <begin position="332"/>
        <end position="333"/>
    </location>
    <ligand>
        <name>substrate</name>
    </ligand>
</feature>
<dbReference type="SUPFAM" id="SSF51445">
    <property type="entry name" value="(Trans)glycosidases"/>
    <property type="match status" value="1"/>
</dbReference>
<evidence type="ECO:0000259" key="4">
    <source>
        <dbReference type="SMART" id="SM00642"/>
    </source>
</evidence>
<dbReference type="SMART" id="SM00642">
    <property type="entry name" value="Aamy"/>
    <property type="match status" value="1"/>
</dbReference>
<sequence length="573" mass="63594">MKSILQRIYGPLKGDAAFARLTAILDRSRNVPPPPVDSIFTQADAILITYADTLRRPAERPLKVLHSFCDTLKGAVSGIHILPFFPFSSDDGFSVTDFMAVRSDLGSWSDIEAIGRDFKLMVDLVANHVSARSHWFESYLAERQGFAQLAIEVDPATDLSAVTRPRTLPLLTVFEKRSGCRVSVWTTFSPDQVDLNYASLDVLEMMVRTLLLYVSKGARLIRLDAIAYLWKTIGTTCIHLPQTHDMVRLFRKILDLQAPEVALVTETNVPHAENVSYFGNGSDEAQMVYNFTLPPLLLHALCTGSAKRFCQWVKTLKTPSVRTTFFNFTASHDGIGVRPLEGILPPSEISWLADRVRQNGGKVSEKTNPDGSTSPYELNITYLSALKDPSRSTDPLHIPRFLASQAVALAFPGVPGIYVHSLLGSPNWLEGVRMSGRARSINRAHLEMDAVLGELADPSHPRARIFHPYLKMLRVRADQPAFHPQADMEVLDLDPRIFGVRRRCKAQTISALTNFSGDTVTVALPGENGESRLIDRLSGKPMQAGQLVMPAYATVWLDSYRAESSHRNDGQPC</sequence>
<dbReference type="Gene3D" id="2.60.40.1180">
    <property type="entry name" value="Golgi alpha-mannosidase II"/>
    <property type="match status" value="1"/>
</dbReference>
<organism evidence="5 6">
    <name type="scientific">Desulfosarcina ovata subsp. ovata</name>
    <dbReference type="NCBI Taxonomy" id="2752305"/>
    <lineage>
        <taxon>Bacteria</taxon>
        <taxon>Pseudomonadati</taxon>
        <taxon>Thermodesulfobacteriota</taxon>
        <taxon>Desulfobacteria</taxon>
        <taxon>Desulfobacterales</taxon>
        <taxon>Desulfosarcinaceae</taxon>
        <taxon>Desulfosarcina</taxon>
    </lineage>
</organism>
<dbReference type="PIRSF" id="PIRSF003059">
    <property type="entry name" value="Sucrose_phosphorylase"/>
    <property type="match status" value="1"/>
</dbReference>
<accession>A0A5K8A4G2</accession>
<protein>
    <submittedName>
        <fullName evidence="5">Sucrose phosphorylase</fullName>
    </submittedName>
</protein>
<dbReference type="InterPro" id="IPR016377">
    <property type="entry name" value="Sucrose_GGa_phosphorylase-rel"/>
</dbReference>
<dbReference type="Gene3D" id="3.20.20.80">
    <property type="entry name" value="Glycosidases"/>
    <property type="match status" value="1"/>
</dbReference>
<feature type="binding site" evidence="3">
    <location>
        <position position="439"/>
    </location>
    <ligand>
        <name>substrate</name>
    </ligand>
</feature>
<dbReference type="Pfam" id="PF00128">
    <property type="entry name" value="Alpha-amylase"/>
    <property type="match status" value="1"/>
</dbReference>
<proteinExistence type="predicted"/>
<evidence type="ECO:0000256" key="3">
    <source>
        <dbReference type="PIRSR" id="PIRSR003059-2"/>
    </source>
</evidence>
<evidence type="ECO:0000256" key="2">
    <source>
        <dbReference type="ARBA" id="ARBA00022679"/>
    </source>
</evidence>
<feature type="binding site" evidence="3">
    <location>
        <begin position="222"/>
        <end position="224"/>
    </location>
    <ligand>
        <name>substrate</name>
    </ligand>
</feature>
<evidence type="ECO:0000313" key="6">
    <source>
        <dbReference type="Proteomes" id="UP000422108"/>
    </source>
</evidence>
<dbReference type="InterPro" id="IPR045857">
    <property type="entry name" value="O16G_dom_2"/>
</dbReference>
<keyword evidence="2" id="KW-0808">Transferase</keyword>
<feature type="domain" description="Glycosyl hydrolase family 13 catalytic" evidence="4">
    <location>
        <begin position="44"/>
        <end position="445"/>
    </location>
</feature>
<dbReference type="AlphaFoldDB" id="A0A5K8A4G2"/>